<dbReference type="GO" id="GO:0016887">
    <property type="term" value="F:ATP hydrolysis activity"/>
    <property type="evidence" value="ECO:0007669"/>
    <property type="project" value="InterPro"/>
</dbReference>
<dbReference type="PANTHER" id="PTHR43875">
    <property type="entry name" value="MALTODEXTRIN IMPORT ATP-BINDING PROTEIN MSMX"/>
    <property type="match status" value="1"/>
</dbReference>
<dbReference type="InterPro" id="IPR027417">
    <property type="entry name" value="P-loop_NTPase"/>
</dbReference>
<dbReference type="InterPro" id="IPR012340">
    <property type="entry name" value="NA-bd_OB-fold"/>
</dbReference>
<evidence type="ECO:0000256" key="1">
    <source>
        <dbReference type="ARBA" id="ARBA00022448"/>
    </source>
</evidence>
<evidence type="ECO:0000256" key="5">
    <source>
        <dbReference type="ARBA" id="ARBA00022741"/>
    </source>
</evidence>
<keyword evidence="4" id="KW-0762">Sugar transport</keyword>
<dbReference type="InterPro" id="IPR003439">
    <property type="entry name" value="ABC_transporter-like_ATP-bd"/>
</dbReference>
<evidence type="ECO:0000256" key="8">
    <source>
        <dbReference type="ARBA" id="ARBA00023136"/>
    </source>
</evidence>
<dbReference type="GO" id="GO:0005524">
    <property type="term" value="F:ATP binding"/>
    <property type="evidence" value="ECO:0007669"/>
    <property type="project" value="UniProtKB-KW"/>
</dbReference>
<sequence length="363" mass="40236">MATVNLIEVNKYYGQHLILNNINLTIEPGEFVAVVGPSGCGKSTLLRLVAGLDSVSDGSILINNQCVNKIPAAKRDMAMVFQSYALYPHMTVFENMAYGLKMRGMKTNLIRQKVNEVASLLQLTDYLARKPLALSGGQRQRVAMGRAIVRSPAVFLFDEPLSNLDAKLRSEMRQEIKKLHQQLNTTSLYVTHDQTEAMTMASRVLVLNEGQVEQIGTPQNLYQQPASLFVAGFTGHYPINFLAAKIDFERQVVGTGFGIELPLPVMADSVSRDEEVILAIRPEHFQVSSTKQKGYIAVKVEFIEDMGADKLIQVRSLSANAKLTIRVPADIEIVDNQLALKLLVSKANLFHQKTGLRLGGWHD</sequence>
<dbReference type="InterPro" id="IPR017871">
    <property type="entry name" value="ABC_transporter-like_CS"/>
</dbReference>
<dbReference type="PROSITE" id="PS50893">
    <property type="entry name" value="ABC_TRANSPORTER_2"/>
    <property type="match status" value="1"/>
</dbReference>
<keyword evidence="3" id="KW-0997">Cell inner membrane</keyword>
<dbReference type="GO" id="GO:0015794">
    <property type="term" value="P:glycerol-3-phosphate transmembrane transport"/>
    <property type="evidence" value="ECO:0007669"/>
    <property type="project" value="TreeGrafter"/>
</dbReference>
<dbReference type="PANTHER" id="PTHR43875:SF12">
    <property type="entry name" value="SN-GLYCEROL-3-PHOSPHATE IMPORT ATP-BINDING PROTEIN UGPC"/>
    <property type="match status" value="1"/>
</dbReference>
<proteinExistence type="predicted"/>
<accession>A0A078L4R2</accession>
<dbReference type="FunFam" id="3.40.50.300:FF:000042">
    <property type="entry name" value="Maltose/maltodextrin ABC transporter, ATP-binding protein"/>
    <property type="match status" value="1"/>
</dbReference>
<dbReference type="GO" id="GO:0008643">
    <property type="term" value="P:carbohydrate transport"/>
    <property type="evidence" value="ECO:0007669"/>
    <property type="project" value="InterPro"/>
</dbReference>
<evidence type="ECO:0000256" key="6">
    <source>
        <dbReference type="ARBA" id="ARBA00022840"/>
    </source>
</evidence>
<dbReference type="InterPro" id="IPR003593">
    <property type="entry name" value="AAA+_ATPase"/>
</dbReference>
<dbReference type="Gene3D" id="3.40.50.300">
    <property type="entry name" value="P-loop containing nucleotide triphosphate hydrolases"/>
    <property type="match status" value="1"/>
</dbReference>
<keyword evidence="2" id="KW-1003">Cell membrane</keyword>
<dbReference type="InterPro" id="IPR047641">
    <property type="entry name" value="ABC_transpr_MalK/UgpC-like"/>
</dbReference>
<reference evidence="10 11" key="1">
    <citation type="submission" date="2014-06" db="EMBL/GenBank/DDBJ databases">
        <authorList>
            <person name="Urmite Genomes Urmite Genomes"/>
        </authorList>
    </citation>
    <scope>NUCLEOTIDE SEQUENCE [LARGE SCALE GENOMIC DNA]</scope>
</reference>
<dbReference type="EMBL" id="CCSB01000004">
    <property type="protein sequence ID" value="CDZ79064.1"/>
    <property type="molecule type" value="Genomic_DNA"/>
</dbReference>
<keyword evidence="8" id="KW-0472">Membrane</keyword>
<evidence type="ECO:0000256" key="7">
    <source>
        <dbReference type="ARBA" id="ARBA00022967"/>
    </source>
</evidence>
<organism evidence="10 11">
    <name type="scientific">Legionella massiliensis</name>
    <dbReference type="NCBI Taxonomy" id="1034943"/>
    <lineage>
        <taxon>Bacteria</taxon>
        <taxon>Pseudomonadati</taxon>
        <taxon>Pseudomonadota</taxon>
        <taxon>Gammaproteobacteria</taxon>
        <taxon>Legionellales</taxon>
        <taxon>Legionellaceae</taxon>
        <taxon>Legionella</taxon>
    </lineage>
</organism>
<keyword evidence="6 10" id="KW-0067">ATP-binding</keyword>
<dbReference type="RefSeq" id="WP_044012224.1">
    <property type="nucleotide sequence ID" value="NZ_CCVW01000004.1"/>
</dbReference>
<dbReference type="Proteomes" id="UP000044071">
    <property type="component" value="Unassembled WGS sequence"/>
</dbReference>
<keyword evidence="7" id="KW-1278">Translocase</keyword>
<dbReference type="eggNOG" id="COG3842">
    <property type="taxonomic scope" value="Bacteria"/>
</dbReference>
<dbReference type="STRING" id="1034943.BN59_03380"/>
<dbReference type="SMART" id="SM00382">
    <property type="entry name" value="AAA"/>
    <property type="match status" value="1"/>
</dbReference>
<dbReference type="SUPFAM" id="SSF52540">
    <property type="entry name" value="P-loop containing nucleoside triphosphate hydrolases"/>
    <property type="match status" value="1"/>
</dbReference>
<dbReference type="Gene3D" id="2.40.50.140">
    <property type="entry name" value="Nucleic acid-binding proteins"/>
    <property type="match status" value="1"/>
</dbReference>
<evidence type="ECO:0000259" key="9">
    <source>
        <dbReference type="PROSITE" id="PS50893"/>
    </source>
</evidence>
<dbReference type="PROSITE" id="PS00211">
    <property type="entry name" value="ABC_TRANSPORTER_1"/>
    <property type="match status" value="1"/>
</dbReference>
<dbReference type="InterPro" id="IPR008995">
    <property type="entry name" value="Mo/tungstate-bd_C_term_dom"/>
</dbReference>
<keyword evidence="1" id="KW-0813">Transport</keyword>
<name>A0A078L4R2_9GAMM</name>
<feature type="domain" description="ABC transporter" evidence="9">
    <location>
        <begin position="4"/>
        <end position="234"/>
    </location>
</feature>
<evidence type="ECO:0000313" key="11">
    <source>
        <dbReference type="Proteomes" id="UP000044071"/>
    </source>
</evidence>
<dbReference type="OrthoDB" id="9802264at2"/>
<dbReference type="GO" id="GO:0001407">
    <property type="term" value="P:glycerophosphodiester transmembrane transport"/>
    <property type="evidence" value="ECO:0007669"/>
    <property type="project" value="TreeGrafter"/>
</dbReference>
<dbReference type="Pfam" id="PF00005">
    <property type="entry name" value="ABC_tran"/>
    <property type="match status" value="1"/>
</dbReference>
<evidence type="ECO:0000256" key="4">
    <source>
        <dbReference type="ARBA" id="ARBA00022597"/>
    </source>
</evidence>
<gene>
    <name evidence="10" type="primary">ugpC</name>
    <name evidence="10" type="ORF">BN59_03380</name>
</gene>
<dbReference type="Gene3D" id="2.40.50.100">
    <property type="match status" value="1"/>
</dbReference>
<dbReference type="GO" id="GO:0055052">
    <property type="term" value="C:ATP-binding cassette (ABC) transporter complex, substrate-binding subunit-containing"/>
    <property type="evidence" value="ECO:0007669"/>
    <property type="project" value="TreeGrafter"/>
</dbReference>
<dbReference type="InterPro" id="IPR015855">
    <property type="entry name" value="ABC_transpr_MalK-like"/>
</dbReference>
<dbReference type="SUPFAM" id="SSF50331">
    <property type="entry name" value="MOP-like"/>
    <property type="match status" value="1"/>
</dbReference>
<evidence type="ECO:0000256" key="2">
    <source>
        <dbReference type="ARBA" id="ARBA00022475"/>
    </source>
</evidence>
<evidence type="ECO:0000313" key="10">
    <source>
        <dbReference type="EMBL" id="CDZ79064.1"/>
    </source>
</evidence>
<evidence type="ECO:0000256" key="3">
    <source>
        <dbReference type="ARBA" id="ARBA00022519"/>
    </source>
</evidence>
<keyword evidence="5" id="KW-0547">Nucleotide-binding</keyword>
<protein>
    <submittedName>
        <fullName evidence="10">sn-glycerol-3-phosphate import ATP-binding protein UgpC</fullName>
    </submittedName>
</protein>
<keyword evidence="11" id="KW-1185">Reference proteome</keyword>
<dbReference type="AlphaFoldDB" id="A0A078L4R2"/>
<dbReference type="GO" id="GO:0140359">
    <property type="term" value="F:ABC-type transporter activity"/>
    <property type="evidence" value="ECO:0007669"/>
    <property type="project" value="InterPro"/>
</dbReference>
<dbReference type="NCBIfam" id="NF008653">
    <property type="entry name" value="PRK11650.1"/>
    <property type="match status" value="1"/>
</dbReference>
<dbReference type="CDD" id="cd03301">
    <property type="entry name" value="ABC_MalK_N"/>
    <property type="match status" value="1"/>
</dbReference>